<evidence type="ECO:0000313" key="7">
    <source>
        <dbReference type="EMBL" id="KAG5317947.1"/>
    </source>
</evidence>
<dbReference type="GO" id="GO:0005890">
    <property type="term" value="C:sodium:potassium-exchanging ATPase complex"/>
    <property type="evidence" value="ECO:0007669"/>
    <property type="project" value="InterPro"/>
</dbReference>
<dbReference type="InterPro" id="IPR000402">
    <property type="entry name" value="Na/K_ATPase_sub_beta"/>
</dbReference>
<evidence type="ECO:0000256" key="2">
    <source>
        <dbReference type="ARBA" id="ARBA00005876"/>
    </source>
</evidence>
<dbReference type="Pfam" id="PF00287">
    <property type="entry name" value="Na_K-ATPase"/>
    <property type="match status" value="1"/>
</dbReference>
<keyword evidence="4" id="KW-0735">Signal-anchor</keyword>
<dbReference type="Proteomes" id="UP000670152">
    <property type="component" value="Unassembled WGS sequence"/>
</dbReference>
<gene>
    <name evidence="7" type="primary">At1b1</name>
    <name evidence="7" type="ORF">G6Z77_0004678</name>
</gene>
<dbReference type="GO" id="GO:0001671">
    <property type="term" value="F:ATPase activator activity"/>
    <property type="evidence" value="ECO:0007669"/>
    <property type="project" value="TreeGrafter"/>
</dbReference>
<evidence type="ECO:0000313" key="8">
    <source>
        <dbReference type="Proteomes" id="UP000670152"/>
    </source>
</evidence>
<dbReference type="OrthoDB" id="5912413at2759"/>
<evidence type="ECO:0000256" key="1">
    <source>
        <dbReference type="ARBA" id="ARBA00004606"/>
    </source>
</evidence>
<comment type="caution">
    <text evidence="7">The sequence shown here is derived from an EMBL/GenBank/DDBJ whole genome shotgun (WGS) entry which is preliminary data.</text>
</comment>
<dbReference type="GO" id="GO:1990573">
    <property type="term" value="P:potassium ion import across plasma membrane"/>
    <property type="evidence" value="ECO:0007669"/>
    <property type="project" value="TreeGrafter"/>
</dbReference>
<keyword evidence="6" id="KW-0472">Membrane</keyword>
<evidence type="ECO:0000256" key="6">
    <source>
        <dbReference type="ARBA" id="ARBA00023136"/>
    </source>
</evidence>
<dbReference type="EMBL" id="JAANIB010010918">
    <property type="protein sequence ID" value="KAG5317947.1"/>
    <property type="molecule type" value="Genomic_DNA"/>
</dbReference>
<dbReference type="AlphaFoldDB" id="A0A836F0Q7"/>
<dbReference type="PANTHER" id="PTHR11523:SF28">
    <property type="entry name" value="NA_K-ATPASE BETA SUBUNIT ISOFORM 4-RELATED"/>
    <property type="match status" value="1"/>
</dbReference>
<feature type="non-terminal residue" evidence="7">
    <location>
        <position position="1"/>
    </location>
</feature>
<dbReference type="GO" id="GO:0006883">
    <property type="term" value="P:intracellular sodium ion homeostasis"/>
    <property type="evidence" value="ECO:0007669"/>
    <property type="project" value="TreeGrafter"/>
</dbReference>
<protein>
    <submittedName>
        <fullName evidence="7">AT1B1 ATPase</fullName>
    </submittedName>
</protein>
<feature type="non-terminal residue" evidence="7">
    <location>
        <position position="220"/>
    </location>
</feature>
<evidence type="ECO:0000256" key="4">
    <source>
        <dbReference type="ARBA" id="ARBA00022968"/>
    </source>
</evidence>
<keyword evidence="5" id="KW-1133">Transmembrane helix</keyword>
<organism evidence="7 8">
    <name type="scientific">Acromyrmex heyeri</name>
    <dbReference type="NCBI Taxonomy" id="230685"/>
    <lineage>
        <taxon>Eukaryota</taxon>
        <taxon>Metazoa</taxon>
        <taxon>Ecdysozoa</taxon>
        <taxon>Arthropoda</taxon>
        <taxon>Hexapoda</taxon>
        <taxon>Insecta</taxon>
        <taxon>Pterygota</taxon>
        <taxon>Neoptera</taxon>
        <taxon>Endopterygota</taxon>
        <taxon>Hymenoptera</taxon>
        <taxon>Apocrita</taxon>
        <taxon>Aculeata</taxon>
        <taxon>Formicoidea</taxon>
        <taxon>Formicidae</taxon>
        <taxon>Myrmicinae</taxon>
        <taxon>Acromyrmex</taxon>
    </lineage>
</organism>
<dbReference type="PANTHER" id="PTHR11523">
    <property type="entry name" value="SODIUM/POTASSIUM-DEPENDENT ATPASE BETA SUBUNIT"/>
    <property type="match status" value="1"/>
</dbReference>
<proteinExistence type="inferred from homology"/>
<reference evidence="7 8" key="1">
    <citation type="submission" date="2020-02" db="EMBL/GenBank/DDBJ databases">
        <title>Relaxed selection underlies rapid genomic changes in the transitions from sociality to social parasitism in ants.</title>
        <authorList>
            <person name="Bi X."/>
        </authorList>
    </citation>
    <scope>NUCLEOTIDE SEQUENCE [LARGE SCALE GENOMIC DNA]</scope>
    <source>
        <strain evidence="7">BGI-DK2014b</strain>
        <tissue evidence="7">Whole body</tissue>
    </source>
</reference>
<comment type="subcellular location">
    <subcellularLocation>
        <location evidence="1">Membrane</location>
        <topology evidence="1">Single-pass type II membrane protein</topology>
    </subcellularLocation>
</comment>
<dbReference type="GO" id="GO:0036376">
    <property type="term" value="P:sodium ion export across plasma membrane"/>
    <property type="evidence" value="ECO:0007669"/>
    <property type="project" value="TreeGrafter"/>
</dbReference>
<keyword evidence="3" id="KW-0812">Transmembrane</keyword>
<dbReference type="GO" id="GO:0030007">
    <property type="term" value="P:intracellular potassium ion homeostasis"/>
    <property type="evidence" value="ECO:0007669"/>
    <property type="project" value="TreeGrafter"/>
</dbReference>
<sequence>MDTSPILIKIRKKMVTNVFILEYNKSKENYKTVTECSDGALITSNTKPCFFDIESLGICGQPPYGYTDPLQPCILIKFNKRFNWVPIPYNKSSLLPENMPPALQEAVQFSNKFQIWLWCDGVNNVDKEHIGEIEYLPSPGFSVQYFPFIGQPDYLTPIVALRFKNMIIKIIHSNITNIVFYINTKFLLFRLVTVECNLWALNINKDAQNALDFQLILGEL</sequence>
<dbReference type="Gene3D" id="2.60.40.1660">
    <property type="entry name" value="Na, k-atpase alpha subunit"/>
    <property type="match status" value="1"/>
</dbReference>
<accession>A0A836F0Q7</accession>
<keyword evidence="8" id="KW-1185">Reference proteome</keyword>
<name>A0A836F0Q7_9HYME</name>
<comment type="similarity">
    <text evidence="2">Belongs to the X(+)/potassium ATPases subunit beta family.</text>
</comment>
<evidence type="ECO:0000256" key="3">
    <source>
        <dbReference type="ARBA" id="ARBA00022692"/>
    </source>
</evidence>
<evidence type="ECO:0000256" key="5">
    <source>
        <dbReference type="ARBA" id="ARBA00022989"/>
    </source>
</evidence>
<dbReference type="InterPro" id="IPR038702">
    <property type="entry name" value="Na/K_ATPase_sub_beta_sf"/>
</dbReference>